<evidence type="ECO:0000259" key="17">
    <source>
        <dbReference type="Pfam" id="PF00593"/>
    </source>
</evidence>
<proteinExistence type="inferred from homology"/>
<comment type="similarity">
    <text evidence="2 14 15">Belongs to the TonB-dependent receptor family.</text>
</comment>
<evidence type="ECO:0000256" key="2">
    <source>
        <dbReference type="ARBA" id="ARBA00009810"/>
    </source>
</evidence>
<evidence type="ECO:0000313" key="19">
    <source>
        <dbReference type="EMBL" id="SDJ43322.1"/>
    </source>
</evidence>
<dbReference type="CDD" id="cd01347">
    <property type="entry name" value="ligand_gated_channel"/>
    <property type="match status" value="1"/>
</dbReference>
<evidence type="ECO:0000256" key="15">
    <source>
        <dbReference type="RuleBase" id="RU003357"/>
    </source>
</evidence>
<evidence type="ECO:0000313" key="20">
    <source>
        <dbReference type="EMBL" id="SQB46043.1"/>
    </source>
</evidence>
<dbReference type="InterPro" id="IPR037066">
    <property type="entry name" value="Plug_dom_sf"/>
</dbReference>
<evidence type="ECO:0000256" key="3">
    <source>
        <dbReference type="ARBA" id="ARBA00022448"/>
    </source>
</evidence>
<accession>A0A2X2X7A4</accession>
<evidence type="ECO:0000259" key="18">
    <source>
        <dbReference type="Pfam" id="PF07715"/>
    </source>
</evidence>
<keyword evidence="12" id="KW-0675">Receptor</keyword>
<reference evidence="19 21" key="1">
    <citation type="submission" date="2016-10" db="EMBL/GenBank/DDBJ databases">
        <authorList>
            <person name="Varghese N."/>
            <person name="Submissions S."/>
        </authorList>
    </citation>
    <scope>NUCLEOTIDE SEQUENCE [LARGE SCALE GENOMIC DNA]</scope>
    <source>
        <strain evidence="19 21">DSM 19299</strain>
    </source>
</reference>
<dbReference type="PANTHER" id="PTHR32552:SF68">
    <property type="entry name" value="FERRICHROME OUTER MEMBRANE TRANSPORTER_PHAGE RECEPTOR"/>
    <property type="match status" value="1"/>
</dbReference>
<dbReference type="InterPro" id="IPR000531">
    <property type="entry name" value="Beta-barrel_TonB"/>
</dbReference>
<comment type="subcellular location">
    <subcellularLocation>
        <location evidence="1 14">Cell outer membrane</location>
        <topology evidence="1 14">Multi-pass membrane protein</topology>
    </subcellularLocation>
</comment>
<evidence type="ECO:0000256" key="9">
    <source>
        <dbReference type="ARBA" id="ARBA00023065"/>
    </source>
</evidence>
<keyword evidence="6 14" id="KW-0812">Transmembrane</keyword>
<dbReference type="GO" id="GO:0009279">
    <property type="term" value="C:cell outer membrane"/>
    <property type="evidence" value="ECO:0007669"/>
    <property type="project" value="UniProtKB-SubCell"/>
</dbReference>
<dbReference type="Gene3D" id="2.40.170.20">
    <property type="entry name" value="TonB-dependent receptor, beta-barrel domain"/>
    <property type="match status" value="1"/>
</dbReference>
<dbReference type="EMBL" id="UAWB01000012">
    <property type="protein sequence ID" value="SQB46043.1"/>
    <property type="molecule type" value="Genomic_DNA"/>
</dbReference>
<dbReference type="STRING" id="445960.SAMN05421542_3544"/>
<keyword evidence="4 14" id="KW-1134">Transmembrane beta strand</keyword>
<dbReference type="InterPro" id="IPR010105">
    <property type="entry name" value="TonB_sidphr_rcpt"/>
</dbReference>
<dbReference type="InterPro" id="IPR036942">
    <property type="entry name" value="Beta-barrel_TonB_sf"/>
</dbReference>
<gene>
    <name evidence="20" type="primary">bfrD</name>
    <name evidence="20" type="ORF">NCTC13492_03106</name>
    <name evidence="19" type="ORF">SAMN05421542_3544</name>
</gene>
<keyword evidence="11 14" id="KW-0472">Membrane</keyword>
<keyword evidence="21" id="KW-1185">Reference proteome</keyword>
<dbReference type="InterPro" id="IPR012910">
    <property type="entry name" value="Plug_dom"/>
</dbReference>
<dbReference type="OrthoDB" id="9775095at2"/>
<feature type="chain" id="PRO_5016881314" evidence="16">
    <location>
        <begin position="22"/>
        <end position="777"/>
    </location>
</feature>
<evidence type="ECO:0000256" key="11">
    <source>
        <dbReference type="ARBA" id="ARBA00023136"/>
    </source>
</evidence>
<evidence type="ECO:0000256" key="13">
    <source>
        <dbReference type="ARBA" id="ARBA00023237"/>
    </source>
</evidence>
<keyword evidence="5" id="KW-0410">Iron transport</keyword>
<evidence type="ECO:0000256" key="16">
    <source>
        <dbReference type="SAM" id="SignalP"/>
    </source>
</evidence>
<dbReference type="Pfam" id="PF00593">
    <property type="entry name" value="TonB_dep_Rec_b-barrel"/>
    <property type="match status" value="1"/>
</dbReference>
<dbReference type="PROSITE" id="PS52016">
    <property type="entry name" value="TONB_DEPENDENT_REC_3"/>
    <property type="match status" value="1"/>
</dbReference>
<keyword evidence="7 16" id="KW-0732">Signal</keyword>
<evidence type="ECO:0000256" key="4">
    <source>
        <dbReference type="ARBA" id="ARBA00022452"/>
    </source>
</evidence>
<organism evidence="20 22">
    <name type="scientific">Chryseobacterium jejuense</name>
    <dbReference type="NCBI Taxonomy" id="445960"/>
    <lineage>
        <taxon>Bacteria</taxon>
        <taxon>Pseudomonadati</taxon>
        <taxon>Bacteroidota</taxon>
        <taxon>Flavobacteriia</taxon>
        <taxon>Flavobacteriales</taxon>
        <taxon>Weeksellaceae</taxon>
        <taxon>Chryseobacterium group</taxon>
        <taxon>Chryseobacterium</taxon>
    </lineage>
</organism>
<sequence length="777" mass="87028">MKRQLLSLGLLFIAVSVSSQLKNVEADTIRTQTIEDINLHKTGNPNQARPLSTKSNLTVMENPQPIAIVTHEIIEQQQAKQLSDVLQNVNGLYVTSSRGNAQDSFGGRGFALGNDNIFKNGARVNSGIFPEVSGLERVEVLKGANAMLFGNAAAGGIINMITKKPKFNFGGSIGLNGGSWNSYKPTVDVYGPLSKNIAFRMNGAYEYAESFRDVVQSEKYYFNPSFLFNISPKSQLIVEADYLRNDSTPDFGIGAITNRDGSYQMNNLLSRNAFLGTDWQYQNVQQLSTNVTFNHQFNERWSLNAVASYQNYTRDYFSTERVQWGYAKDSNDLIWNRPLNRTYNEQNYTSAQINLNGEFNTGSINHKVLIGADADYGSSDSYTYYDPNIPDIKKAVYGTSYFFGTNGGSGLLNLNNPSTWASGKMPDAKTYEKNRINTRRIGFYAQDFISLTKEFKVLAGLRWSYIENMPTINTKFTINQKSFVNNTSTSDQAISPKVGLVYMPNNNLSVFATYTNSFVSNAGYVSNEINNLDTSGQITDVQARIRQLPQQGIKPTTVDQYEIGAKKNLWNNALAINLTLYQIIYNNYYQSYFYTSTDSKGITTINTPDSNLKELAGKMRSRGVELDITGNPTENISIIAGASYNNSVYIDTPDKGYVENQRLVRTPATTANASIFYKFTTYAKGLKVGAGVYYIGDRIAGWNDSKSTNISRNGVTRMMNLKDYTTVMVSVGYEWKKFSIQGRVGNLFDVVNYNVHENYSVNPITPRNYYFTLTYKL</sequence>
<reference evidence="20 22" key="2">
    <citation type="submission" date="2018-06" db="EMBL/GenBank/DDBJ databases">
        <authorList>
            <consortium name="Pathogen Informatics"/>
            <person name="Doyle S."/>
        </authorList>
    </citation>
    <scope>NUCLEOTIDE SEQUENCE [LARGE SCALE GENOMIC DNA]</scope>
    <source>
        <strain evidence="20 22">NCTC13492</strain>
    </source>
</reference>
<feature type="signal peptide" evidence="16">
    <location>
        <begin position="1"/>
        <end position="21"/>
    </location>
</feature>
<evidence type="ECO:0000256" key="8">
    <source>
        <dbReference type="ARBA" id="ARBA00023004"/>
    </source>
</evidence>
<dbReference type="GO" id="GO:0015891">
    <property type="term" value="P:siderophore transport"/>
    <property type="evidence" value="ECO:0007669"/>
    <property type="project" value="InterPro"/>
</dbReference>
<keyword evidence="10 15" id="KW-0798">TonB box</keyword>
<dbReference type="InterPro" id="IPR039426">
    <property type="entry name" value="TonB-dep_rcpt-like"/>
</dbReference>
<feature type="domain" description="TonB-dependent receptor plug" evidence="18">
    <location>
        <begin position="59"/>
        <end position="157"/>
    </location>
</feature>
<evidence type="ECO:0000256" key="12">
    <source>
        <dbReference type="ARBA" id="ARBA00023170"/>
    </source>
</evidence>
<dbReference type="Gene3D" id="2.170.130.10">
    <property type="entry name" value="TonB-dependent receptor, plug domain"/>
    <property type="match status" value="1"/>
</dbReference>
<keyword evidence="8" id="KW-0408">Iron</keyword>
<evidence type="ECO:0000256" key="5">
    <source>
        <dbReference type="ARBA" id="ARBA00022496"/>
    </source>
</evidence>
<dbReference type="GO" id="GO:0038023">
    <property type="term" value="F:signaling receptor activity"/>
    <property type="evidence" value="ECO:0007669"/>
    <property type="project" value="InterPro"/>
</dbReference>
<evidence type="ECO:0000256" key="7">
    <source>
        <dbReference type="ARBA" id="ARBA00022729"/>
    </source>
</evidence>
<feature type="domain" description="TonB-dependent receptor-like beta-barrel" evidence="17">
    <location>
        <begin position="226"/>
        <end position="747"/>
    </location>
</feature>
<dbReference type="EMBL" id="FNEG01000005">
    <property type="protein sequence ID" value="SDJ43322.1"/>
    <property type="molecule type" value="Genomic_DNA"/>
</dbReference>
<dbReference type="Proteomes" id="UP000251670">
    <property type="component" value="Unassembled WGS sequence"/>
</dbReference>
<dbReference type="NCBIfam" id="TIGR01783">
    <property type="entry name" value="TonB-siderophor"/>
    <property type="match status" value="1"/>
</dbReference>
<keyword evidence="9" id="KW-0406">Ion transport</keyword>
<dbReference type="GO" id="GO:0015344">
    <property type="term" value="F:siderophore uptake transmembrane transporter activity"/>
    <property type="evidence" value="ECO:0007669"/>
    <property type="project" value="TreeGrafter"/>
</dbReference>
<dbReference type="AlphaFoldDB" id="A0A2X2X7A4"/>
<evidence type="ECO:0000256" key="14">
    <source>
        <dbReference type="PROSITE-ProRule" id="PRU01360"/>
    </source>
</evidence>
<evidence type="ECO:0000256" key="6">
    <source>
        <dbReference type="ARBA" id="ARBA00022692"/>
    </source>
</evidence>
<evidence type="ECO:0000256" key="10">
    <source>
        <dbReference type="ARBA" id="ARBA00023077"/>
    </source>
</evidence>
<dbReference type="SUPFAM" id="SSF56935">
    <property type="entry name" value="Porins"/>
    <property type="match status" value="1"/>
</dbReference>
<evidence type="ECO:0000313" key="22">
    <source>
        <dbReference type="Proteomes" id="UP000251670"/>
    </source>
</evidence>
<name>A0A2X2X7A4_CHRJE</name>
<evidence type="ECO:0000256" key="1">
    <source>
        <dbReference type="ARBA" id="ARBA00004571"/>
    </source>
</evidence>
<evidence type="ECO:0000313" key="21">
    <source>
        <dbReference type="Proteomes" id="UP000199426"/>
    </source>
</evidence>
<dbReference type="Pfam" id="PF07715">
    <property type="entry name" value="Plug"/>
    <property type="match status" value="1"/>
</dbReference>
<keyword evidence="3 14" id="KW-0813">Transport</keyword>
<protein>
    <submittedName>
        <fullName evidence="19">Iron complex outermembrane recepter protein</fullName>
    </submittedName>
    <submittedName>
        <fullName evidence="20">Virulence-associated outer membrane protein Vir-90</fullName>
    </submittedName>
</protein>
<dbReference type="RefSeq" id="WP_089737799.1">
    <property type="nucleotide sequence ID" value="NZ_FNEG01000005.1"/>
</dbReference>
<dbReference type="PANTHER" id="PTHR32552">
    <property type="entry name" value="FERRICHROME IRON RECEPTOR-RELATED"/>
    <property type="match status" value="1"/>
</dbReference>
<dbReference type="Proteomes" id="UP000199426">
    <property type="component" value="Unassembled WGS sequence"/>
</dbReference>
<keyword evidence="13 14" id="KW-0998">Cell outer membrane</keyword>